<dbReference type="Proteomes" id="UP000623250">
    <property type="component" value="Unassembled WGS sequence"/>
</dbReference>
<gene>
    <name evidence="2" type="ORF">JDN41_14380</name>
</gene>
<dbReference type="InterPro" id="IPR051683">
    <property type="entry name" value="Enoyl-CoA_Hydratase/Isomerase"/>
</dbReference>
<dbReference type="Gene3D" id="3.90.226.10">
    <property type="entry name" value="2-enoyl-CoA Hydratase, Chain A, domain 1"/>
    <property type="match status" value="1"/>
</dbReference>
<comment type="caution">
    <text evidence="2">The sequence shown here is derived from an EMBL/GenBank/DDBJ whole genome shotgun (WGS) entry which is preliminary data.</text>
</comment>
<dbReference type="Pfam" id="PF00378">
    <property type="entry name" value="ECH_1"/>
    <property type="match status" value="1"/>
</dbReference>
<proteinExistence type="inferred from homology"/>
<accession>A0A8I1KM56</accession>
<dbReference type="Gene3D" id="1.10.12.10">
    <property type="entry name" value="Lyase 2-enoyl-coa Hydratase, Chain A, domain 2"/>
    <property type="match status" value="1"/>
</dbReference>
<comment type="similarity">
    <text evidence="1">Belongs to the enoyl-CoA hydratase/isomerase family.</text>
</comment>
<dbReference type="AlphaFoldDB" id="A0A8I1KM56"/>
<organism evidence="2 3">
    <name type="scientific">Rhodomicrobium udaipurense</name>
    <dbReference type="NCBI Taxonomy" id="1202716"/>
    <lineage>
        <taxon>Bacteria</taxon>
        <taxon>Pseudomonadati</taxon>
        <taxon>Pseudomonadota</taxon>
        <taxon>Alphaproteobacteria</taxon>
        <taxon>Hyphomicrobiales</taxon>
        <taxon>Hyphomicrobiaceae</taxon>
        <taxon>Rhodomicrobium</taxon>
    </lineage>
</organism>
<dbReference type="SUPFAM" id="SSF52096">
    <property type="entry name" value="ClpP/crotonase"/>
    <property type="match status" value="1"/>
</dbReference>
<evidence type="ECO:0000313" key="2">
    <source>
        <dbReference type="EMBL" id="MBJ7544738.1"/>
    </source>
</evidence>
<dbReference type="InterPro" id="IPR014748">
    <property type="entry name" value="Enoyl-CoA_hydra_C"/>
</dbReference>
<dbReference type="PANTHER" id="PTHR42964">
    <property type="entry name" value="ENOYL-COA HYDRATASE"/>
    <property type="match status" value="1"/>
</dbReference>
<dbReference type="GO" id="GO:0016853">
    <property type="term" value="F:isomerase activity"/>
    <property type="evidence" value="ECO:0007669"/>
    <property type="project" value="UniProtKB-KW"/>
</dbReference>
<name>A0A8I1KM56_9HYPH</name>
<dbReference type="GO" id="GO:0008300">
    <property type="term" value="P:isoprenoid catabolic process"/>
    <property type="evidence" value="ECO:0007669"/>
    <property type="project" value="TreeGrafter"/>
</dbReference>
<dbReference type="PANTHER" id="PTHR42964:SF1">
    <property type="entry name" value="POLYKETIDE BIOSYNTHESIS ENOYL-COA HYDRATASE PKSH-RELATED"/>
    <property type="match status" value="1"/>
</dbReference>
<dbReference type="EMBL" id="JAEMUK010000080">
    <property type="protein sequence ID" value="MBJ7544738.1"/>
    <property type="molecule type" value="Genomic_DNA"/>
</dbReference>
<dbReference type="RefSeq" id="WP_037237852.1">
    <property type="nucleotide sequence ID" value="NZ_JAEMUK010000080.1"/>
</dbReference>
<reference evidence="2 3" key="1">
    <citation type="submission" date="2020-12" db="EMBL/GenBank/DDBJ databases">
        <title>Revised draft genomes of Rhodomicrobium vannielii ATCC 17100 and Rhodomicrobium udaipurense JA643.</title>
        <authorList>
            <person name="Conners E.M."/>
            <person name="Davenport E.J."/>
            <person name="Bose A."/>
        </authorList>
    </citation>
    <scope>NUCLEOTIDE SEQUENCE [LARGE SCALE GENOMIC DNA]</scope>
    <source>
        <strain evidence="2 3">JA643</strain>
    </source>
</reference>
<evidence type="ECO:0000256" key="1">
    <source>
        <dbReference type="ARBA" id="ARBA00005254"/>
    </source>
</evidence>
<dbReference type="CDD" id="cd06558">
    <property type="entry name" value="crotonase-like"/>
    <property type="match status" value="1"/>
</dbReference>
<protein>
    <submittedName>
        <fullName evidence="2">Enoyl-CoA hydratase/isomerase family protein</fullName>
    </submittedName>
</protein>
<sequence>MADPTTLALERNGGVLTIRLNRPEVRNAMSQTMLAELLAALADAEATGVRVVVLRGAGGHFCAGADLRDMAAARMAPIGDTDPVATSNAAFGYVCAAYARSPLAVVAVLEGSVMGGGFGLACTTDVALAASSVDFRLPETSLGVIPAQIAPFLVERLGYSEAKRLAVTGARFGAGEAYRIGLVHRVCETGADLDAALAETLRQILACAPGAVGETKALLRRARFEDAGALVEHAAAVFAKAARGAEGAEGLAAFIEKRKPNWVE</sequence>
<keyword evidence="3" id="KW-1185">Reference proteome</keyword>
<evidence type="ECO:0000313" key="3">
    <source>
        <dbReference type="Proteomes" id="UP000623250"/>
    </source>
</evidence>
<keyword evidence="2" id="KW-0413">Isomerase</keyword>
<dbReference type="InterPro" id="IPR001753">
    <property type="entry name" value="Enoyl-CoA_hydra/iso"/>
</dbReference>
<dbReference type="InterPro" id="IPR029045">
    <property type="entry name" value="ClpP/crotonase-like_dom_sf"/>
</dbReference>